<reference evidence="1" key="2">
    <citation type="submission" date="2020-09" db="EMBL/GenBank/DDBJ databases">
        <authorList>
            <person name="Sun Q."/>
            <person name="Zhou Y."/>
        </authorList>
    </citation>
    <scope>NUCLEOTIDE SEQUENCE</scope>
    <source>
        <strain evidence="1">CGMCC 4.7299</strain>
    </source>
</reference>
<dbReference type="EMBL" id="BMMX01000040">
    <property type="protein sequence ID" value="GGL13007.1"/>
    <property type="molecule type" value="Genomic_DNA"/>
</dbReference>
<evidence type="ECO:0000313" key="2">
    <source>
        <dbReference type="Proteomes" id="UP000656042"/>
    </source>
</evidence>
<name>A0A8J3C497_9ACTN</name>
<proteinExistence type="predicted"/>
<protein>
    <recommendedName>
        <fullName evidence="3">Transcriptional regulator, AlpA family</fullName>
    </recommendedName>
</protein>
<dbReference type="Proteomes" id="UP000656042">
    <property type="component" value="Unassembled WGS sequence"/>
</dbReference>
<dbReference type="AlphaFoldDB" id="A0A8J3C497"/>
<evidence type="ECO:0000313" key="1">
    <source>
        <dbReference type="EMBL" id="GGL13007.1"/>
    </source>
</evidence>
<comment type="caution">
    <text evidence="1">The sequence shown here is derived from an EMBL/GenBank/DDBJ whole genome shotgun (WGS) entry which is preliminary data.</text>
</comment>
<evidence type="ECO:0008006" key="3">
    <source>
        <dbReference type="Google" id="ProtNLM"/>
    </source>
</evidence>
<dbReference type="Gene3D" id="1.10.238.160">
    <property type="match status" value="1"/>
</dbReference>
<organism evidence="1 2">
    <name type="scientific">Mangrovihabitans endophyticus</name>
    <dbReference type="NCBI Taxonomy" id="1751298"/>
    <lineage>
        <taxon>Bacteria</taxon>
        <taxon>Bacillati</taxon>
        <taxon>Actinomycetota</taxon>
        <taxon>Actinomycetes</taxon>
        <taxon>Micromonosporales</taxon>
        <taxon>Micromonosporaceae</taxon>
        <taxon>Mangrovihabitans</taxon>
    </lineage>
</organism>
<accession>A0A8J3C497</accession>
<keyword evidence="2" id="KW-1185">Reference proteome</keyword>
<gene>
    <name evidence="1" type="ORF">GCM10012284_54570</name>
</gene>
<reference evidence="1" key="1">
    <citation type="journal article" date="2014" name="Int. J. Syst. Evol. Microbiol.">
        <title>Complete genome sequence of Corynebacterium casei LMG S-19264T (=DSM 44701T), isolated from a smear-ripened cheese.</title>
        <authorList>
            <consortium name="US DOE Joint Genome Institute (JGI-PGF)"/>
            <person name="Walter F."/>
            <person name="Albersmeier A."/>
            <person name="Kalinowski J."/>
            <person name="Ruckert C."/>
        </authorList>
    </citation>
    <scope>NUCLEOTIDE SEQUENCE</scope>
    <source>
        <strain evidence="1">CGMCC 4.7299</strain>
    </source>
</reference>
<sequence>MGAGEIQERLGVSRTRAYQLVARRDFPEPYAELQMGKIWLASDVEDWIRVNRPHLADDAP</sequence>